<dbReference type="RefSeq" id="WP_078364315.1">
    <property type="nucleotide sequence ID" value="NZ_MTJN01000002.1"/>
</dbReference>
<dbReference type="SMART" id="SM00382">
    <property type="entry name" value="AAA"/>
    <property type="match status" value="1"/>
</dbReference>
<accession>A0A1T1AR07</accession>
<name>A0A1T1AR07_RHOFE</name>
<keyword evidence="4" id="KW-0547">Nucleotide-binding</keyword>
<protein>
    <submittedName>
        <fullName evidence="7">ATP-binding protein</fullName>
    </submittedName>
</protein>
<dbReference type="PANTHER" id="PTHR43117:SF5">
    <property type="entry name" value="GLYCINE BETAINE UPTAKE SYSTEM ATP-BINDING PROTEIN YEHX"/>
    <property type="match status" value="1"/>
</dbReference>
<evidence type="ECO:0000256" key="5">
    <source>
        <dbReference type="ARBA" id="ARBA00022840"/>
    </source>
</evidence>
<dbReference type="STRING" id="28066.RF819_07025"/>
<dbReference type="PROSITE" id="PS50893">
    <property type="entry name" value="ABC_TRANSPORTER_2"/>
    <property type="match status" value="1"/>
</dbReference>
<keyword evidence="3" id="KW-1003">Cell membrane</keyword>
<proteinExistence type="inferred from homology"/>
<reference evidence="7 8" key="1">
    <citation type="submission" date="2017-01" db="EMBL/GenBank/DDBJ databases">
        <title>Genome sequencing of Rhodoferax fermentans JCM 7819.</title>
        <authorList>
            <person name="Kim Y.J."/>
            <person name="Farh M.E.-A."/>
            <person name="Yang D.-C."/>
        </authorList>
    </citation>
    <scope>NUCLEOTIDE SEQUENCE [LARGE SCALE GENOMIC DNA]</scope>
    <source>
        <strain evidence="7 8">JCM 7819</strain>
    </source>
</reference>
<dbReference type="SUPFAM" id="SSF52540">
    <property type="entry name" value="P-loop containing nucleoside triphosphate hydrolases"/>
    <property type="match status" value="1"/>
</dbReference>
<evidence type="ECO:0000256" key="3">
    <source>
        <dbReference type="ARBA" id="ARBA00022475"/>
    </source>
</evidence>
<evidence type="ECO:0000313" key="8">
    <source>
        <dbReference type="Proteomes" id="UP000190750"/>
    </source>
</evidence>
<dbReference type="InterPro" id="IPR017871">
    <property type="entry name" value="ABC_transporter-like_CS"/>
</dbReference>
<evidence type="ECO:0000256" key="1">
    <source>
        <dbReference type="ARBA" id="ARBA00005417"/>
    </source>
</evidence>
<dbReference type="Proteomes" id="UP000190750">
    <property type="component" value="Unassembled WGS sequence"/>
</dbReference>
<evidence type="ECO:0000256" key="2">
    <source>
        <dbReference type="ARBA" id="ARBA00022448"/>
    </source>
</evidence>
<evidence type="ECO:0000313" key="7">
    <source>
        <dbReference type="EMBL" id="OOV06517.1"/>
    </source>
</evidence>
<comment type="similarity">
    <text evidence="1">Belongs to the ABC transporter superfamily.</text>
</comment>
<keyword evidence="2" id="KW-0813">Transport</keyword>
<dbReference type="Pfam" id="PF00005">
    <property type="entry name" value="ABC_tran"/>
    <property type="match status" value="1"/>
</dbReference>
<feature type="domain" description="ABC transporter" evidence="6">
    <location>
        <begin position="2"/>
        <end position="236"/>
    </location>
</feature>
<dbReference type="FunFam" id="3.40.50.300:FF:000425">
    <property type="entry name" value="Probable ABC transporter, ATP-binding subunit"/>
    <property type="match status" value="1"/>
</dbReference>
<dbReference type="OrthoDB" id="9802264at2"/>
<dbReference type="GO" id="GO:0016887">
    <property type="term" value="F:ATP hydrolysis activity"/>
    <property type="evidence" value="ECO:0007669"/>
    <property type="project" value="InterPro"/>
</dbReference>
<evidence type="ECO:0000259" key="6">
    <source>
        <dbReference type="PROSITE" id="PS50893"/>
    </source>
</evidence>
<dbReference type="InterPro" id="IPR003593">
    <property type="entry name" value="AAA+_ATPase"/>
</dbReference>
<sequence length="320" mass="35387">MIEFDNVSKVYGGHPAVTDLNLSIGQGEFVVLIGPSGSGKSTTLRMINRLVEHDRGRIRFAGREIRDFKPEDLRRRMGYAIQSVGLFPHWTVEKNIATVPRLLAWPKDKIRARVHELLELLQLPHAEFAKRYPHELSGGQQQRVGVARALAADPEILLMDEPFGALDPVTRIVMQRELKRIHALAGKTIVMVTHDIDEALFLASRVVLLKDGQIVQDGTPLELFSHPASDFVVDFLGRAELGIKRLGLGSVREHLRPGRPTVGKAISVDASLREALSAFIVQGTPILPVINTNGSHAGEMHFSDLLLPRKDADPTKDQSA</sequence>
<comment type="caution">
    <text evidence="7">The sequence shown here is derived from an EMBL/GenBank/DDBJ whole genome shotgun (WGS) entry which is preliminary data.</text>
</comment>
<dbReference type="InterPro" id="IPR027417">
    <property type="entry name" value="P-loop_NTPase"/>
</dbReference>
<dbReference type="Gene3D" id="3.40.50.300">
    <property type="entry name" value="P-loop containing nucleotide triphosphate hydrolases"/>
    <property type="match status" value="1"/>
</dbReference>
<dbReference type="GO" id="GO:0005524">
    <property type="term" value="F:ATP binding"/>
    <property type="evidence" value="ECO:0007669"/>
    <property type="project" value="UniProtKB-KW"/>
</dbReference>
<dbReference type="PROSITE" id="PS00211">
    <property type="entry name" value="ABC_TRANSPORTER_1"/>
    <property type="match status" value="1"/>
</dbReference>
<gene>
    <name evidence="7" type="ORF">RF819_07025</name>
</gene>
<dbReference type="EMBL" id="MTJN01000002">
    <property type="protein sequence ID" value="OOV06517.1"/>
    <property type="molecule type" value="Genomic_DNA"/>
</dbReference>
<dbReference type="InterPro" id="IPR003439">
    <property type="entry name" value="ABC_transporter-like_ATP-bd"/>
</dbReference>
<keyword evidence="3" id="KW-0472">Membrane</keyword>
<organism evidence="7 8">
    <name type="scientific">Rhodoferax fermentans</name>
    <dbReference type="NCBI Taxonomy" id="28066"/>
    <lineage>
        <taxon>Bacteria</taxon>
        <taxon>Pseudomonadati</taxon>
        <taxon>Pseudomonadota</taxon>
        <taxon>Betaproteobacteria</taxon>
        <taxon>Burkholderiales</taxon>
        <taxon>Comamonadaceae</taxon>
        <taxon>Rhodoferax</taxon>
    </lineage>
</organism>
<dbReference type="AlphaFoldDB" id="A0A1T1AR07"/>
<evidence type="ECO:0000256" key="4">
    <source>
        <dbReference type="ARBA" id="ARBA00022741"/>
    </source>
</evidence>
<dbReference type="PANTHER" id="PTHR43117">
    <property type="entry name" value="OSMOPROTECTANT IMPORT ATP-BINDING PROTEIN OSMV"/>
    <property type="match status" value="1"/>
</dbReference>
<dbReference type="GO" id="GO:0015697">
    <property type="term" value="P:quaternary ammonium group transport"/>
    <property type="evidence" value="ECO:0007669"/>
    <property type="project" value="UniProtKB-ARBA"/>
</dbReference>
<keyword evidence="5 7" id="KW-0067">ATP-binding</keyword>
<keyword evidence="8" id="KW-1185">Reference proteome</keyword>